<keyword evidence="2" id="KW-1185">Reference proteome</keyword>
<proteinExistence type="predicted"/>
<organism evidence="1 2">
    <name type="scientific">Seriola lalandi dorsalis</name>
    <dbReference type="NCBI Taxonomy" id="1841481"/>
    <lineage>
        <taxon>Eukaryota</taxon>
        <taxon>Metazoa</taxon>
        <taxon>Chordata</taxon>
        <taxon>Craniata</taxon>
        <taxon>Vertebrata</taxon>
        <taxon>Euteleostomi</taxon>
        <taxon>Actinopterygii</taxon>
        <taxon>Neopterygii</taxon>
        <taxon>Teleostei</taxon>
        <taxon>Neoteleostei</taxon>
        <taxon>Acanthomorphata</taxon>
        <taxon>Carangaria</taxon>
        <taxon>Carangiformes</taxon>
        <taxon>Carangidae</taxon>
        <taxon>Seriola</taxon>
    </lineage>
</organism>
<name>A0A3B4WJG5_SERLL</name>
<evidence type="ECO:0000313" key="2">
    <source>
        <dbReference type="Proteomes" id="UP000261360"/>
    </source>
</evidence>
<protein>
    <submittedName>
        <fullName evidence="1">Uncharacterized protein</fullName>
    </submittedName>
</protein>
<sequence>MTELLSSDDHHHLLQARNLVWQQRKLTNSPFLRENVIHNILILLSQYSCVQSNVHREMILPVWCGTGTVDCATYIYLQVADETFFLINLIPPYSWNPVSKHTSFWLIVVVE</sequence>
<dbReference type="Ensembl" id="ENSSLDT00000001737.1">
    <property type="protein sequence ID" value="ENSSLDP00000001653.1"/>
    <property type="gene ID" value="ENSSLDG00000001367.1"/>
</dbReference>
<dbReference type="AlphaFoldDB" id="A0A3B4WJG5"/>
<reference evidence="1" key="1">
    <citation type="submission" date="2025-08" db="UniProtKB">
        <authorList>
            <consortium name="Ensembl"/>
        </authorList>
    </citation>
    <scope>IDENTIFICATION</scope>
</reference>
<reference evidence="1" key="2">
    <citation type="submission" date="2025-09" db="UniProtKB">
        <authorList>
            <consortium name="Ensembl"/>
        </authorList>
    </citation>
    <scope>IDENTIFICATION</scope>
</reference>
<accession>A0A3B4WJG5</accession>
<dbReference type="Proteomes" id="UP000261360">
    <property type="component" value="Unplaced"/>
</dbReference>
<evidence type="ECO:0000313" key="1">
    <source>
        <dbReference type="Ensembl" id="ENSSLDP00000001653.1"/>
    </source>
</evidence>